<reference evidence="10 11" key="1">
    <citation type="submission" date="2019-02" db="EMBL/GenBank/DDBJ databases">
        <title>Deep-cultivation of Planctomycetes and their phenomic and genomic characterization uncovers novel biology.</title>
        <authorList>
            <person name="Wiegand S."/>
            <person name="Jogler M."/>
            <person name="Boedeker C."/>
            <person name="Pinto D."/>
            <person name="Vollmers J."/>
            <person name="Rivas-Marin E."/>
            <person name="Kohn T."/>
            <person name="Peeters S.H."/>
            <person name="Heuer A."/>
            <person name="Rast P."/>
            <person name="Oberbeckmann S."/>
            <person name="Bunk B."/>
            <person name="Jeske O."/>
            <person name="Meyerdierks A."/>
            <person name="Storesund J.E."/>
            <person name="Kallscheuer N."/>
            <person name="Luecker S."/>
            <person name="Lage O.M."/>
            <person name="Pohl T."/>
            <person name="Merkel B.J."/>
            <person name="Hornburger P."/>
            <person name="Mueller R.-W."/>
            <person name="Bruemmer F."/>
            <person name="Labrenz M."/>
            <person name="Spormann A.M."/>
            <person name="Op den Camp H."/>
            <person name="Overmann J."/>
            <person name="Amann R."/>
            <person name="Jetten M.S.M."/>
            <person name="Mascher T."/>
            <person name="Medema M.H."/>
            <person name="Devos D.P."/>
            <person name="Kaster A.-K."/>
            <person name="Ovreas L."/>
            <person name="Rohde M."/>
            <person name="Galperin M.Y."/>
            <person name="Jogler C."/>
        </authorList>
    </citation>
    <scope>NUCLEOTIDE SEQUENCE [LARGE SCALE GENOMIC DNA]</scope>
    <source>
        <strain evidence="10 11">Pan181</strain>
    </source>
</reference>
<keyword evidence="11" id="KW-1185">Reference proteome</keyword>
<dbReference type="Pfam" id="PF00266">
    <property type="entry name" value="Aminotran_5"/>
    <property type="match status" value="1"/>
</dbReference>
<dbReference type="InterPro" id="IPR000192">
    <property type="entry name" value="Aminotrans_V_dom"/>
</dbReference>
<feature type="domain" description="Aminotransferase class V" evidence="9">
    <location>
        <begin position="32"/>
        <end position="402"/>
    </location>
</feature>
<dbReference type="EMBL" id="CP036278">
    <property type="protein sequence ID" value="QDU58859.1"/>
    <property type="molecule type" value="Genomic_DNA"/>
</dbReference>
<comment type="cofactor">
    <cofactor evidence="1 7">
        <name>pyridoxal 5'-phosphate</name>
        <dbReference type="ChEBI" id="CHEBI:597326"/>
    </cofactor>
</comment>
<dbReference type="InterPro" id="IPR015421">
    <property type="entry name" value="PyrdxlP-dep_Trfase_major"/>
</dbReference>
<evidence type="ECO:0000313" key="11">
    <source>
        <dbReference type="Proteomes" id="UP000315750"/>
    </source>
</evidence>
<dbReference type="InterPro" id="IPR010970">
    <property type="entry name" value="Cys_dSase_SufS"/>
</dbReference>
<accession>A0A518AVV4</accession>
<evidence type="ECO:0000256" key="4">
    <source>
        <dbReference type="ARBA" id="ARBA00022679"/>
    </source>
</evidence>
<gene>
    <name evidence="10" type="primary">csd_2</name>
    <name evidence="10" type="ORF">Pan181_50990</name>
</gene>
<dbReference type="InterPro" id="IPR020578">
    <property type="entry name" value="Aminotrans_V_PyrdxlP_BS"/>
</dbReference>
<dbReference type="InterPro" id="IPR015422">
    <property type="entry name" value="PyrdxlP-dep_Trfase_small"/>
</dbReference>
<protein>
    <recommendedName>
        <fullName evidence="3 8">Cysteine desulfurase</fullName>
        <ecNumber evidence="3 8">2.8.1.7</ecNumber>
    </recommendedName>
</protein>
<dbReference type="OrthoDB" id="9804366at2"/>
<dbReference type="GO" id="GO:0031071">
    <property type="term" value="F:cysteine desulfurase activity"/>
    <property type="evidence" value="ECO:0007669"/>
    <property type="project" value="UniProtKB-UniRule"/>
</dbReference>
<evidence type="ECO:0000256" key="5">
    <source>
        <dbReference type="ARBA" id="ARBA00022898"/>
    </source>
</evidence>
<name>A0A518AVV4_9BACT</name>
<comment type="function">
    <text evidence="8">Catalyzes the removal of elemental sulfur and selenium atoms from L-cysteine, L-cystine, L-selenocysteine, and L-selenocystine to produce L-alanine.</text>
</comment>
<organism evidence="10 11">
    <name type="scientific">Aeoliella mucimassa</name>
    <dbReference type="NCBI Taxonomy" id="2527972"/>
    <lineage>
        <taxon>Bacteria</taxon>
        <taxon>Pseudomonadati</taxon>
        <taxon>Planctomycetota</taxon>
        <taxon>Planctomycetia</taxon>
        <taxon>Pirellulales</taxon>
        <taxon>Lacipirellulaceae</taxon>
        <taxon>Aeoliella</taxon>
    </lineage>
</organism>
<dbReference type="Proteomes" id="UP000315750">
    <property type="component" value="Chromosome"/>
</dbReference>
<evidence type="ECO:0000256" key="3">
    <source>
        <dbReference type="ARBA" id="ARBA00012239"/>
    </source>
</evidence>
<evidence type="ECO:0000256" key="1">
    <source>
        <dbReference type="ARBA" id="ARBA00001933"/>
    </source>
</evidence>
<dbReference type="SUPFAM" id="SSF53383">
    <property type="entry name" value="PLP-dependent transferases"/>
    <property type="match status" value="1"/>
</dbReference>
<dbReference type="GO" id="GO:0030170">
    <property type="term" value="F:pyridoxal phosphate binding"/>
    <property type="evidence" value="ECO:0007669"/>
    <property type="project" value="UniProtKB-UniRule"/>
</dbReference>
<comment type="catalytic activity">
    <reaction evidence="6 8">
        <text>(sulfur carrier)-H + L-cysteine = (sulfur carrier)-SH + L-alanine</text>
        <dbReference type="Rhea" id="RHEA:43892"/>
        <dbReference type="Rhea" id="RHEA-COMP:14737"/>
        <dbReference type="Rhea" id="RHEA-COMP:14739"/>
        <dbReference type="ChEBI" id="CHEBI:29917"/>
        <dbReference type="ChEBI" id="CHEBI:35235"/>
        <dbReference type="ChEBI" id="CHEBI:57972"/>
        <dbReference type="ChEBI" id="CHEBI:64428"/>
        <dbReference type="EC" id="2.8.1.7"/>
    </reaction>
</comment>
<evidence type="ECO:0000259" key="9">
    <source>
        <dbReference type="Pfam" id="PF00266"/>
    </source>
</evidence>
<dbReference type="PANTHER" id="PTHR43586">
    <property type="entry name" value="CYSTEINE DESULFURASE"/>
    <property type="match status" value="1"/>
</dbReference>
<dbReference type="PROSITE" id="PS00595">
    <property type="entry name" value="AA_TRANSFER_CLASS_5"/>
    <property type="match status" value="1"/>
</dbReference>
<keyword evidence="5 8" id="KW-0663">Pyridoxal phosphate</keyword>
<dbReference type="InterPro" id="IPR015424">
    <property type="entry name" value="PyrdxlP-dep_Trfase"/>
</dbReference>
<evidence type="ECO:0000313" key="10">
    <source>
        <dbReference type="EMBL" id="QDU58859.1"/>
    </source>
</evidence>
<keyword evidence="4 8" id="KW-0808">Transferase</keyword>
<dbReference type="PANTHER" id="PTHR43586:SF8">
    <property type="entry name" value="CYSTEINE DESULFURASE 1, CHLOROPLASTIC"/>
    <property type="match status" value="1"/>
</dbReference>
<dbReference type="AlphaFoldDB" id="A0A518AVV4"/>
<dbReference type="GO" id="GO:0006534">
    <property type="term" value="P:cysteine metabolic process"/>
    <property type="evidence" value="ECO:0007669"/>
    <property type="project" value="UniProtKB-UniRule"/>
</dbReference>
<dbReference type="KEGG" id="amuc:Pan181_50990"/>
<evidence type="ECO:0000256" key="8">
    <source>
        <dbReference type="RuleBase" id="RU004506"/>
    </source>
</evidence>
<proteinExistence type="inferred from homology"/>
<dbReference type="EC" id="2.8.1.7" evidence="3 8"/>
<evidence type="ECO:0000256" key="7">
    <source>
        <dbReference type="RuleBase" id="RU004504"/>
    </source>
</evidence>
<dbReference type="RefSeq" id="WP_145251372.1">
    <property type="nucleotide sequence ID" value="NZ_CP036278.1"/>
</dbReference>
<dbReference type="Gene3D" id="3.90.1150.10">
    <property type="entry name" value="Aspartate Aminotransferase, domain 1"/>
    <property type="match status" value="1"/>
</dbReference>
<dbReference type="NCBIfam" id="TIGR01979">
    <property type="entry name" value="sufS"/>
    <property type="match status" value="1"/>
</dbReference>
<dbReference type="Gene3D" id="3.40.640.10">
    <property type="entry name" value="Type I PLP-dependent aspartate aminotransferase-like (Major domain)"/>
    <property type="match status" value="1"/>
</dbReference>
<sequence length="427" mass="45933">MPAVETAQLLPESLRSDFPILAEHVHGDQPLVFLDSAASSQRPLQVMNVVRDVYVRGYANVHRGIHVMSERATDSYEEARRKLQKFLGAKFDHEVIFTPGTTASINTVARSWGNANVGAGDEILLNPMEHHSNLVPWFQLAERTGAVVKHIPLTDDGRLDLSQLDSVLTERTKVLAVTHVSNTLGTVNPVAELARRAHAVGAVIVVDAAQSAPHLATNVVELDVDFLALSGHKMCGPSGVGILYGKESLLEAMPPFLGGGSMIGQVTLDGFTSAGLPAKFEAGTPPIAQAIGLGAAVDYLQSIGLERIAQHEHVLVEYAYEKLSAIEGLTILGPAPEHRAGLVSFVLTQPHAHDIAQLLDQRGIAVRAGHHCTQPLHDSLGITASTRASFYLYSTLAEVDALAAGLSEIAGMFRPTGRRRRRRKVEE</sequence>
<comment type="similarity">
    <text evidence="2 8">Belongs to the class-V pyridoxal-phosphate-dependent aminotransferase family. Csd subfamily.</text>
</comment>
<dbReference type="CDD" id="cd06453">
    <property type="entry name" value="SufS_like"/>
    <property type="match status" value="1"/>
</dbReference>
<evidence type="ECO:0000256" key="2">
    <source>
        <dbReference type="ARBA" id="ARBA00010447"/>
    </source>
</evidence>
<evidence type="ECO:0000256" key="6">
    <source>
        <dbReference type="ARBA" id="ARBA00050776"/>
    </source>
</evidence>